<dbReference type="RefSeq" id="WP_131912027.1">
    <property type="nucleotide sequence ID" value="NZ_OU594967.1"/>
</dbReference>
<dbReference type="Proteomes" id="UP000295565">
    <property type="component" value="Unassembled WGS sequence"/>
</dbReference>
<dbReference type="OrthoDB" id="3199616at2"/>
<dbReference type="Pfam" id="PF04230">
    <property type="entry name" value="PS_pyruv_trans"/>
    <property type="match status" value="1"/>
</dbReference>
<evidence type="ECO:0000259" key="1">
    <source>
        <dbReference type="Pfam" id="PF04230"/>
    </source>
</evidence>
<gene>
    <name evidence="2" type="ORF">EV690_1244</name>
</gene>
<evidence type="ECO:0000313" key="2">
    <source>
        <dbReference type="EMBL" id="TCK59079.1"/>
    </source>
</evidence>
<dbReference type="InterPro" id="IPR007345">
    <property type="entry name" value="Polysacch_pyruvyl_Trfase"/>
</dbReference>
<feature type="domain" description="Polysaccharide pyruvyl transferase" evidence="1">
    <location>
        <begin position="12"/>
        <end position="332"/>
    </location>
</feature>
<name>A0A4R1K7N4_9GAMM</name>
<proteinExistence type="predicted"/>
<keyword evidence="3" id="KW-1185">Reference proteome</keyword>
<dbReference type="PANTHER" id="PTHR36836">
    <property type="entry name" value="COLANIC ACID BIOSYNTHESIS PROTEIN WCAK"/>
    <property type="match status" value="1"/>
</dbReference>
<dbReference type="EMBL" id="SMGD01000011">
    <property type="protein sequence ID" value="TCK59079.1"/>
    <property type="molecule type" value="Genomic_DNA"/>
</dbReference>
<sequence length="404" mass="47126">MRVLLLNQHTLNHGDESAGRALVNKLYSTKYHIDDIEILYNSVYVKEDEYFDFENKQIKHNKIDVLTKLEKIFIFLSFILPFSLVKVICKLTPGLNKEFELINNSQLIISAPGGVNIGPYKRWRYLWRLYVAIKLRKKLAIYSISFGPLPANVVFRRYSKFVLKNANFLSLRDAKSQRFADELKIQYTKAIDTAFLAVPCITLPDELTYLYNEDYIVFVPNELTRWHPYFKRYKKGQLDNLYLSILNEFLDKKINVLLLPQLFGFENDTNYFESLKKQSICPELVSVINTDYSSDIQQCIMRNSKFVVGARYHSIIFAINNQIPFFSLSYEHKMANTLELLDLGYCCQDLLTMLDNKNVLSKTLVAIQDKFDSRNKLKESVISAKNKASEMANSTFQQFIKKVF</sequence>
<organism evidence="2 3">
    <name type="scientific">Celerinatantimonas diazotrophica</name>
    <dbReference type="NCBI Taxonomy" id="412034"/>
    <lineage>
        <taxon>Bacteria</taxon>
        <taxon>Pseudomonadati</taxon>
        <taxon>Pseudomonadota</taxon>
        <taxon>Gammaproteobacteria</taxon>
        <taxon>Celerinatantimonadaceae</taxon>
        <taxon>Celerinatantimonas</taxon>
    </lineage>
</organism>
<comment type="caution">
    <text evidence="2">The sequence shown here is derived from an EMBL/GenBank/DDBJ whole genome shotgun (WGS) entry which is preliminary data.</text>
</comment>
<protein>
    <submittedName>
        <fullName evidence="2">Colanic acid/amylovoran biosynthesis protein</fullName>
    </submittedName>
</protein>
<accession>A0A4R1K7N4</accession>
<evidence type="ECO:0000313" key="3">
    <source>
        <dbReference type="Proteomes" id="UP000295565"/>
    </source>
</evidence>
<reference evidence="2 3" key="1">
    <citation type="submission" date="2019-03" db="EMBL/GenBank/DDBJ databases">
        <title>Genomic Encyclopedia of Type Strains, Phase IV (KMG-IV): sequencing the most valuable type-strain genomes for metagenomic binning, comparative biology and taxonomic classification.</title>
        <authorList>
            <person name="Goeker M."/>
        </authorList>
    </citation>
    <scope>NUCLEOTIDE SEQUENCE [LARGE SCALE GENOMIC DNA]</scope>
    <source>
        <strain evidence="2 3">DSM 18577</strain>
    </source>
</reference>
<dbReference type="AlphaFoldDB" id="A0A4R1K7N4"/>
<dbReference type="PANTHER" id="PTHR36836:SF1">
    <property type="entry name" value="COLANIC ACID BIOSYNTHESIS PROTEIN WCAK"/>
    <property type="match status" value="1"/>
</dbReference>